<accession>A0A2S2E7Y2</accession>
<evidence type="ECO:0008006" key="4">
    <source>
        <dbReference type="Google" id="ProtNLM"/>
    </source>
</evidence>
<sequence length="64" mass="6596">MQIQSPTTGMASADFSSEVRSAKLAKDMQEQEGQQALQLLEAAAVQPAPSSANASIGGNIDTFA</sequence>
<evidence type="ECO:0000256" key="1">
    <source>
        <dbReference type="SAM" id="MobiDB-lite"/>
    </source>
</evidence>
<proteinExistence type="predicted"/>
<organism evidence="2 3">
    <name type="scientific">Saliniradius amylolyticus</name>
    <dbReference type="NCBI Taxonomy" id="2183582"/>
    <lineage>
        <taxon>Bacteria</taxon>
        <taxon>Pseudomonadati</taxon>
        <taxon>Pseudomonadota</taxon>
        <taxon>Gammaproteobacteria</taxon>
        <taxon>Alteromonadales</taxon>
        <taxon>Alteromonadaceae</taxon>
        <taxon>Saliniradius</taxon>
    </lineage>
</organism>
<name>A0A2S2E7Y2_9ALTE</name>
<evidence type="ECO:0000313" key="2">
    <source>
        <dbReference type="EMBL" id="AWL13310.1"/>
    </source>
</evidence>
<feature type="region of interest" description="Disordered" evidence="1">
    <location>
        <begin position="1"/>
        <end position="32"/>
    </location>
</feature>
<keyword evidence="3" id="KW-1185">Reference proteome</keyword>
<reference evidence="2 3" key="1">
    <citation type="submission" date="2018-05" db="EMBL/GenBank/DDBJ databases">
        <title>Salinimonas sp. HMF8227 Genome sequencing and assembly.</title>
        <authorList>
            <person name="Kang H."/>
            <person name="Kang J."/>
            <person name="Cha I."/>
            <person name="Kim H."/>
            <person name="Joh K."/>
        </authorList>
    </citation>
    <scope>NUCLEOTIDE SEQUENCE [LARGE SCALE GENOMIC DNA]</scope>
    <source>
        <strain evidence="2 3">HMF8227</strain>
    </source>
</reference>
<dbReference type="AlphaFoldDB" id="A0A2S2E7Y2"/>
<dbReference type="KEGG" id="salh:HMF8227_02861"/>
<evidence type="ECO:0000313" key="3">
    <source>
        <dbReference type="Proteomes" id="UP000245728"/>
    </source>
</evidence>
<feature type="compositionally biased region" description="Polar residues" evidence="1">
    <location>
        <begin position="1"/>
        <end position="19"/>
    </location>
</feature>
<feature type="compositionally biased region" description="Basic and acidic residues" evidence="1">
    <location>
        <begin position="20"/>
        <end position="29"/>
    </location>
</feature>
<gene>
    <name evidence="2" type="ORF">HMF8227_02861</name>
</gene>
<dbReference type="EMBL" id="CP029347">
    <property type="protein sequence ID" value="AWL13310.1"/>
    <property type="molecule type" value="Genomic_DNA"/>
</dbReference>
<protein>
    <recommendedName>
        <fullName evidence="4">Motility protein</fullName>
    </recommendedName>
</protein>
<dbReference type="Proteomes" id="UP000245728">
    <property type="component" value="Chromosome"/>
</dbReference>
<dbReference type="RefSeq" id="WP_109340815.1">
    <property type="nucleotide sequence ID" value="NZ_CP029347.1"/>
</dbReference>